<keyword evidence="18" id="KW-1185">Reference proteome</keyword>
<name>A0A6N0HZ74_9GAMM</name>
<dbReference type="InterPro" id="IPR018146">
    <property type="entry name" value="Glyoxalase_1_CS"/>
</dbReference>
<evidence type="ECO:0000256" key="3">
    <source>
        <dbReference type="ARBA" id="ARBA00010363"/>
    </source>
</evidence>
<evidence type="ECO:0000256" key="5">
    <source>
        <dbReference type="ARBA" id="ARBA00022596"/>
    </source>
</evidence>
<sequence length="184" mass="20327">MQRALLSSTRCVCVSVPSAVTDASNAKITLCSLGLQGVFFSAHHPPNNRWLYGEAMRILHTMLRTGDLNRSIAFYTEVLGMQLLRSKEYPDGEFTLAFLGYGGEADNTVIELTYNWGVESYEIGTAFGHIALEVDDVYQATEQIRERGGKILRDAGPMNAGSTIIAFVEDPDGYQIELIGVRDR</sequence>
<dbReference type="NCBIfam" id="TIGR00068">
    <property type="entry name" value="glyox_I"/>
    <property type="match status" value="1"/>
</dbReference>
<evidence type="ECO:0000256" key="13">
    <source>
        <dbReference type="ARBA" id="ARBA00048273"/>
    </source>
</evidence>
<dbReference type="KEGG" id="rev:HUE57_15905"/>
<dbReference type="UniPathway" id="UPA00619">
    <property type="reaction ID" value="UER00675"/>
</dbReference>
<proteinExistence type="inferred from homology"/>
<comment type="pathway">
    <text evidence="2">Secondary metabolite metabolism; methylglyoxal degradation; (R)-lactate from methylglyoxal: step 1/2.</text>
</comment>
<dbReference type="Pfam" id="PF00903">
    <property type="entry name" value="Glyoxalase"/>
    <property type="match status" value="1"/>
</dbReference>
<dbReference type="PANTHER" id="PTHR46036:SF5">
    <property type="entry name" value="LACTOYLGLUTATHIONE LYASE"/>
    <property type="match status" value="1"/>
</dbReference>
<dbReference type="PROSITE" id="PS00935">
    <property type="entry name" value="GLYOXALASE_I_2"/>
    <property type="match status" value="1"/>
</dbReference>
<dbReference type="PROSITE" id="PS51819">
    <property type="entry name" value="VOC"/>
    <property type="match status" value="1"/>
</dbReference>
<dbReference type="InterPro" id="IPR004361">
    <property type="entry name" value="Glyoxalase_1"/>
</dbReference>
<feature type="domain" description="VOC" evidence="16">
    <location>
        <begin position="57"/>
        <end position="181"/>
    </location>
</feature>
<dbReference type="GO" id="GO:0046872">
    <property type="term" value="F:metal ion binding"/>
    <property type="evidence" value="ECO:0007669"/>
    <property type="project" value="UniProtKB-KW"/>
</dbReference>
<feature type="binding site" evidence="15">
    <location>
        <position position="177"/>
    </location>
    <ligand>
        <name>Zn(2+)</name>
        <dbReference type="ChEBI" id="CHEBI:29105"/>
        <note>ligand shared between dimeric partners</note>
    </ligand>
</feature>
<dbReference type="EC" id="4.4.1.5" evidence="4"/>
<evidence type="ECO:0000256" key="9">
    <source>
        <dbReference type="ARBA" id="ARBA00030537"/>
    </source>
</evidence>
<evidence type="ECO:0000256" key="2">
    <source>
        <dbReference type="ARBA" id="ARBA00005008"/>
    </source>
</evidence>
<evidence type="ECO:0000256" key="14">
    <source>
        <dbReference type="PIRSR" id="PIRSR604361-1"/>
    </source>
</evidence>
<evidence type="ECO:0000256" key="4">
    <source>
        <dbReference type="ARBA" id="ARBA00012081"/>
    </source>
</evidence>
<feature type="active site" description="Proton donor/acceptor" evidence="14">
    <location>
        <position position="177"/>
    </location>
</feature>
<comment type="catalytic activity">
    <reaction evidence="13">
        <text>(R)-S-lactoylglutathione = methylglyoxal + glutathione</text>
        <dbReference type="Rhea" id="RHEA:19069"/>
        <dbReference type="ChEBI" id="CHEBI:17158"/>
        <dbReference type="ChEBI" id="CHEBI:57474"/>
        <dbReference type="ChEBI" id="CHEBI:57925"/>
        <dbReference type="EC" id="4.4.1.5"/>
    </reaction>
</comment>
<evidence type="ECO:0000256" key="10">
    <source>
        <dbReference type="ARBA" id="ARBA00030892"/>
    </source>
</evidence>
<feature type="binding site" evidence="15">
    <location>
        <position position="111"/>
    </location>
    <ligand>
        <name>Zn(2+)</name>
        <dbReference type="ChEBI" id="CHEBI:29105"/>
        <note>ligand shared between dimeric partners</note>
    </ligand>
</feature>
<comment type="similarity">
    <text evidence="3">Belongs to the glyoxalase I family.</text>
</comment>
<reference evidence="17 18" key="1">
    <citation type="submission" date="2020-05" db="EMBL/GenBank/DDBJ databases">
        <title>Horizontal transmission and recombination maintain forever young bacterial symbiont genomes.</title>
        <authorList>
            <person name="Russell S.L."/>
            <person name="Pepper-Tunick E."/>
            <person name="Svedberg J."/>
            <person name="Byrne A."/>
            <person name="Ruelas Castillo J."/>
            <person name="Vollmers C."/>
            <person name="Beinart R.A."/>
            <person name="Corbett-Detig R."/>
        </authorList>
    </citation>
    <scope>NUCLEOTIDE SEQUENCE [LARGE SCALE GENOMIC DNA]</scope>
    <source>
        <strain evidence="17">Santa_Monica_outfall</strain>
    </source>
</reference>
<dbReference type="GO" id="GO:0019243">
    <property type="term" value="P:methylglyoxal catabolic process to D-lactate via S-lactoyl-glutathione"/>
    <property type="evidence" value="ECO:0007669"/>
    <property type="project" value="TreeGrafter"/>
</dbReference>
<evidence type="ECO:0000256" key="12">
    <source>
        <dbReference type="ARBA" id="ARBA00033298"/>
    </source>
</evidence>
<evidence type="ECO:0000256" key="8">
    <source>
        <dbReference type="ARBA" id="ARBA00030291"/>
    </source>
</evidence>
<dbReference type="SUPFAM" id="SSF54593">
    <property type="entry name" value="Glyoxalase/Bleomycin resistance protein/Dihydroxybiphenyl dioxygenase"/>
    <property type="match status" value="1"/>
</dbReference>
<dbReference type="InterPro" id="IPR004360">
    <property type="entry name" value="Glyas_Fos-R_dOase_dom"/>
</dbReference>
<dbReference type="AlphaFoldDB" id="A0A6N0HZ74"/>
<dbReference type="PANTHER" id="PTHR46036">
    <property type="entry name" value="LACTOYLGLUTATHIONE LYASE"/>
    <property type="match status" value="1"/>
</dbReference>
<keyword evidence="6 15" id="KW-0479">Metal-binding</keyword>
<comment type="cofactor">
    <cofactor evidence="1">
        <name>Ni(2+)</name>
        <dbReference type="ChEBI" id="CHEBI:49786"/>
    </cofactor>
</comment>
<comment type="cofactor">
    <cofactor evidence="15">
        <name>Zn(2+)</name>
        <dbReference type="ChEBI" id="CHEBI:29105"/>
    </cofactor>
    <text evidence="15">Binds 1 zinc ion per subunit. In the homodimer, two zinc ions are bound between subunits.</text>
</comment>
<dbReference type="InterPro" id="IPR029068">
    <property type="entry name" value="Glyas_Bleomycin-R_OHBP_Dase"/>
</dbReference>
<accession>A0A6N0HZ74</accession>
<evidence type="ECO:0000259" key="16">
    <source>
        <dbReference type="PROSITE" id="PS51819"/>
    </source>
</evidence>
<keyword evidence="5" id="KW-0533">Nickel</keyword>
<keyword evidence="15" id="KW-0862">Zinc</keyword>
<feature type="binding site" evidence="15">
    <location>
        <position position="129"/>
    </location>
    <ligand>
        <name>Zn(2+)</name>
        <dbReference type="ChEBI" id="CHEBI:29105"/>
        <note>ligand shared between dimeric partners</note>
    </ligand>
</feature>
<evidence type="ECO:0000256" key="1">
    <source>
        <dbReference type="ARBA" id="ARBA00001967"/>
    </source>
</evidence>
<keyword evidence="7 17" id="KW-0456">Lyase</keyword>
<gene>
    <name evidence="17" type="primary">gloA</name>
    <name evidence="17" type="ORF">HUE57_15905</name>
</gene>
<organism evidence="17 18">
    <name type="scientific">Candidatus Reidiella endopervernicosa</name>
    <dbReference type="NCBI Taxonomy" id="2738883"/>
    <lineage>
        <taxon>Bacteria</taxon>
        <taxon>Pseudomonadati</taxon>
        <taxon>Pseudomonadota</taxon>
        <taxon>Gammaproteobacteria</taxon>
        <taxon>Candidatus Reidiella</taxon>
    </lineage>
</organism>
<evidence type="ECO:0000256" key="15">
    <source>
        <dbReference type="PIRSR" id="PIRSR604361-3"/>
    </source>
</evidence>
<dbReference type="GO" id="GO:0004462">
    <property type="term" value="F:lactoylglutathione lyase activity"/>
    <property type="evidence" value="ECO:0007669"/>
    <property type="project" value="UniProtKB-EC"/>
</dbReference>
<evidence type="ECO:0000256" key="7">
    <source>
        <dbReference type="ARBA" id="ARBA00023239"/>
    </source>
</evidence>
<evidence type="ECO:0000256" key="11">
    <source>
        <dbReference type="ARBA" id="ARBA00032460"/>
    </source>
</evidence>
<dbReference type="CDD" id="cd16358">
    <property type="entry name" value="GlxI_Ni"/>
    <property type="match status" value="1"/>
</dbReference>
<dbReference type="InterPro" id="IPR037523">
    <property type="entry name" value="VOC_core"/>
</dbReference>
<dbReference type="EMBL" id="CP054491">
    <property type="protein sequence ID" value="QKQ27607.1"/>
    <property type="molecule type" value="Genomic_DNA"/>
</dbReference>
<dbReference type="Proteomes" id="UP000509658">
    <property type="component" value="Chromosome"/>
</dbReference>
<protein>
    <recommendedName>
        <fullName evidence="4">lactoylglutathione lyase</fullName>
        <ecNumber evidence="4">4.4.1.5</ecNumber>
    </recommendedName>
    <alternativeName>
        <fullName evidence="10">Aldoketomutase</fullName>
    </alternativeName>
    <alternativeName>
        <fullName evidence="9">Glyoxalase I</fullName>
    </alternativeName>
    <alternativeName>
        <fullName evidence="8">Ketone-aldehyde mutase</fullName>
    </alternativeName>
    <alternativeName>
        <fullName evidence="11">Methylglyoxalase</fullName>
    </alternativeName>
    <alternativeName>
        <fullName evidence="12">S-D-lactoylglutathione methylglyoxal lyase</fullName>
    </alternativeName>
</protein>
<dbReference type="Gene3D" id="3.10.180.10">
    <property type="entry name" value="2,3-Dihydroxybiphenyl 1,2-Dioxygenase, domain 1"/>
    <property type="match status" value="1"/>
</dbReference>
<evidence type="ECO:0000313" key="18">
    <source>
        <dbReference type="Proteomes" id="UP000509658"/>
    </source>
</evidence>
<evidence type="ECO:0000256" key="6">
    <source>
        <dbReference type="ARBA" id="ARBA00022723"/>
    </source>
</evidence>
<dbReference type="GO" id="GO:0005737">
    <property type="term" value="C:cytoplasm"/>
    <property type="evidence" value="ECO:0007669"/>
    <property type="project" value="TreeGrafter"/>
</dbReference>
<evidence type="ECO:0000313" key="17">
    <source>
        <dbReference type="EMBL" id="QKQ27607.1"/>
    </source>
</evidence>